<feature type="compositionally biased region" description="Polar residues" evidence="3">
    <location>
        <begin position="1289"/>
        <end position="1301"/>
    </location>
</feature>
<feature type="region of interest" description="Disordered" evidence="3">
    <location>
        <begin position="846"/>
        <end position="917"/>
    </location>
</feature>
<evidence type="ECO:0000256" key="2">
    <source>
        <dbReference type="PROSITE-ProRule" id="PRU00035"/>
    </source>
</evidence>
<feature type="compositionally biased region" description="Basic and acidic residues" evidence="3">
    <location>
        <begin position="1373"/>
        <end position="1390"/>
    </location>
</feature>
<feature type="compositionally biased region" description="Polar residues" evidence="3">
    <location>
        <begin position="1467"/>
        <end position="1476"/>
    </location>
</feature>
<feature type="compositionally biased region" description="Polar residues" evidence="3">
    <location>
        <begin position="819"/>
        <end position="829"/>
    </location>
</feature>
<feature type="compositionally biased region" description="Low complexity" evidence="3">
    <location>
        <begin position="515"/>
        <end position="525"/>
    </location>
</feature>
<feature type="compositionally biased region" description="Basic and acidic residues" evidence="3">
    <location>
        <begin position="870"/>
        <end position="899"/>
    </location>
</feature>
<evidence type="ECO:0000313" key="5">
    <source>
        <dbReference type="EnsemblMetazoa" id="XP_038049501.1"/>
    </source>
</evidence>
<feature type="region of interest" description="Disordered" evidence="3">
    <location>
        <begin position="1369"/>
        <end position="1404"/>
    </location>
</feature>
<dbReference type="PANTHER" id="PTHR47092:SF1">
    <property type="entry name" value="CHROMATIN REMODELING REGULATOR CECR2"/>
    <property type="match status" value="1"/>
</dbReference>
<feature type="compositionally biased region" description="Basic residues" evidence="3">
    <location>
        <begin position="186"/>
        <end position="239"/>
    </location>
</feature>
<sequence length="1700" mass="190968">MKEAAKGRQLDVSIEDIRSSWKVPAIAHFCSLFRSTFSLPDFEIEELEEALFLDAGVEESDFIVNLVVQLLRGIHGIKSMRSEDHLEYLRSVMKEQWELGEKRVNPLNSQDVTFKMLPTLTKVEILHALCDYRLDAADVTVLKDYDGDNLRVEPLGTDRAGATYWYFYGTRLYKEDRQLTQEERNAKHKQKLKEKRRQKKDRLKAIKSMKEARRKHKQKIKKGKSKGSGRDKKKKKKSSKLSDDEGSHELVTVQRLQNLTDSSNVKKGQRRKTSNSEITSAPSSKLQKNTKSKQRLNNNNTPNQNGMKNVDKSKKSGAKKQSLKKAENEKKHKITTSKKSSTNKRERAIPSKCKSSKTEIQQSAKRAAKSHNDTKASTSKKGRNKANETRSLQAGPGKSRKRKVIKSKAIISESEEDSDDEQPLTKIAKVQRSHMDVQKFKANQKKSSKSRSACKYQTVMKTKPKKAASSESKDHIKQDQIHAQTNKTVPKTNRLPTTCNKVCEMTTWSSEEDVSSSASVPQSSDTDTDSEDDMEPPRWHLVCHSQEDWQQLTDFFKKSKVQCEKELYKTLANDFLPEIHSLFAAKEKALRKKLQELAPRRASSRVVIMQLKREEEERLKSIEEAEQSSRRQQIEEEKREKMKLRNKLQQHPNQHEHVDGDKSLKTSQSSVHKKQTDSKKVKKVNASSESIHAPLQQVYDAVSKHEDSWPFLDPVDEAYAPAYYQIVIKPMCLGFIQEKLKKGDYKTKDEFERDMNQLFTNCLEYNGPGNEYTLMAENLKSCLEYNMDKIFPKEEVDSDGIDSDGSSSVLDHYVHQRPPQRQSARNANTRLEKMDDKVYARLRGLSSSESSIVESQDSSRVASDEEDDTDVNKIKEETVKSEHQVKLEQHEDRQDHGNDEGNQNDIKVSSLTDTDDVPTINSHMKQETSILSTCTINYSENDDQTNKLNADKSPTCTTSRKDYQNDASAFKPRGVIAFAPCLLSKEQAVDDIPVKDIHQQQTQPCNDDKKEFEQCGKDVLGAVTTELGCKENQGQMSNAPLQASSTSKANRVKPVQNVRPYVPDSHSEDGNAMQSLPRDQHRATLTSQGPPAMIDLNSRRLDVLNPMTSSPSERDIPFHSENSFGLNQAVPRGNLFVPSSQNQGFQHSKQSAHSGTKSHPQITNIKSENLPDLPAPLTVLPIQETAVHHVPAVQPLLPSSNSFQASHWNEQQSTNITSNPFQYSGHFPPPSSQSSRGTNVSELTQKLWHPLGFEDKSASGYPAADKSALYMHTMANHNEMHPDHKKLSQEGTTKAAQSNSQSRNILESLLHGKSNICTSENQQSNYASKNLYMLSMSSKKNARQDNPDFIAKDDSIASIDMRQFNLSSSGNVHYRDAPGHCHTDKKEQPNRSRQPMSNHSPAHLGLRYVPPVYCSSLQGSVQLPNQTVEAAASNSSQSVIRQPENVMQGAETSIARQQKVASIPQYPHSSSDQSNVAGRADHGKDNMSQVQMRHADKGGGIGTMMPVGKSESFLSMLTTDSRSMKGYKDHFAARGYAGPRPAYNQAHSSLYTDHPVHAGQASVVSHGYPSGSHLNHLLPTRQKSDGQTSSAFTPHPYSSHSVFRMQRPSHALFPQYIGQQEAEQFARQQYQQHMHHRAGVGTGLTAYRPQPSHTYPDMAYYTQHGVGSPLLGNQPVGGVGAPVPFDPTLLSHPSHMQGYK</sequence>
<evidence type="ECO:0000259" key="4">
    <source>
        <dbReference type="PROSITE" id="PS50014"/>
    </source>
</evidence>
<dbReference type="GO" id="GO:0006338">
    <property type="term" value="P:chromatin remodeling"/>
    <property type="evidence" value="ECO:0007669"/>
    <property type="project" value="InterPro"/>
</dbReference>
<keyword evidence="6" id="KW-1185">Reference proteome</keyword>
<evidence type="ECO:0000256" key="3">
    <source>
        <dbReference type="SAM" id="MobiDB-lite"/>
    </source>
</evidence>
<feature type="region of interest" description="Disordered" evidence="3">
    <location>
        <begin position="1108"/>
        <end position="1170"/>
    </location>
</feature>
<dbReference type="GO" id="GO:0090537">
    <property type="term" value="C:CERF complex"/>
    <property type="evidence" value="ECO:0007669"/>
    <property type="project" value="InterPro"/>
</dbReference>
<feature type="region of interest" description="Disordered" evidence="3">
    <location>
        <begin position="1459"/>
        <end position="1486"/>
    </location>
</feature>
<dbReference type="Proteomes" id="UP000887568">
    <property type="component" value="Unplaced"/>
</dbReference>
<dbReference type="SMART" id="SM00297">
    <property type="entry name" value="BROMO"/>
    <property type="match status" value="1"/>
</dbReference>
<feature type="region of interest" description="Disordered" evidence="3">
    <location>
        <begin position="182"/>
        <end position="494"/>
    </location>
</feature>
<dbReference type="InterPro" id="IPR029614">
    <property type="entry name" value="CECR2"/>
</dbReference>
<feature type="region of interest" description="Disordered" evidence="3">
    <location>
        <begin position="796"/>
        <end position="833"/>
    </location>
</feature>
<reference evidence="5" key="1">
    <citation type="submission" date="2022-11" db="UniProtKB">
        <authorList>
            <consortium name="EnsemblMetazoa"/>
        </authorList>
    </citation>
    <scope>IDENTIFICATION</scope>
</reference>
<feature type="compositionally biased region" description="Polar residues" evidence="3">
    <location>
        <begin position="481"/>
        <end position="494"/>
    </location>
</feature>
<keyword evidence="1 2" id="KW-0103">Bromodomain</keyword>
<feature type="region of interest" description="Disordered" evidence="3">
    <location>
        <begin position="622"/>
        <end position="688"/>
    </location>
</feature>
<dbReference type="PROSITE" id="PS50014">
    <property type="entry name" value="BROMODOMAIN_2"/>
    <property type="match status" value="1"/>
</dbReference>
<dbReference type="PRINTS" id="PR00503">
    <property type="entry name" value="BROMODOMAIN"/>
</dbReference>
<feature type="region of interest" description="Disordered" evidence="3">
    <location>
        <begin position="510"/>
        <end position="536"/>
    </location>
</feature>
<feature type="compositionally biased region" description="Acidic residues" evidence="3">
    <location>
        <begin position="413"/>
        <end position="422"/>
    </location>
</feature>
<dbReference type="EnsemblMetazoa" id="XM_038193573.1">
    <property type="protein sequence ID" value="XP_038049501.1"/>
    <property type="gene ID" value="LOC119723070"/>
</dbReference>
<name>A0A913ZEM0_PATMI</name>
<dbReference type="Gene3D" id="1.20.920.10">
    <property type="entry name" value="Bromodomain-like"/>
    <property type="match status" value="1"/>
</dbReference>
<proteinExistence type="predicted"/>
<dbReference type="Pfam" id="PF00439">
    <property type="entry name" value="Bromodomain"/>
    <property type="match status" value="1"/>
</dbReference>
<feature type="compositionally biased region" description="Low complexity" evidence="3">
    <location>
        <begin position="846"/>
        <end position="859"/>
    </location>
</feature>
<feature type="compositionally biased region" description="Polar residues" evidence="3">
    <location>
        <begin position="1137"/>
        <end position="1167"/>
    </location>
</feature>
<dbReference type="PANTHER" id="PTHR47092">
    <property type="entry name" value="CAT EYE SYNDROME CRITICAL REGION PROTEIN 2"/>
    <property type="match status" value="1"/>
</dbReference>
<dbReference type="RefSeq" id="XP_038049501.1">
    <property type="nucleotide sequence ID" value="XM_038193573.1"/>
</dbReference>
<dbReference type="InterPro" id="IPR036427">
    <property type="entry name" value="Bromodomain-like_sf"/>
</dbReference>
<feature type="compositionally biased region" description="Basic and acidic residues" evidence="3">
    <location>
        <begin position="622"/>
        <end position="640"/>
    </location>
</feature>
<feature type="compositionally biased region" description="Polar residues" evidence="3">
    <location>
        <begin position="1391"/>
        <end position="1400"/>
    </location>
</feature>
<accession>A0A913ZEM0</accession>
<evidence type="ECO:0000313" key="6">
    <source>
        <dbReference type="Proteomes" id="UP000887568"/>
    </source>
</evidence>
<dbReference type="SUPFAM" id="SSF47370">
    <property type="entry name" value="Bromodomain"/>
    <property type="match status" value="1"/>
</dbReference>
<dbReference type="InterPro" id="IPR001487">
    <property type="entry name" value="Bromodomain"/>
</dbReference>
<feature type="region of interest" description="Disordered" evidence="3">
    <location>
        <begin position="1281"/>
        <end position="1301"/>
    </location>
</feature>
<dbReference type="OrthoDB" id="303107at2759"/>
<dbReference type="OMA" id="EDWQQLT"/>
<evidence type="ECO:0000256" key="1">
    <source>
        <dbReference type="ARBA" id="ARBA00023117"/>
    </source>
</evidence>
<protein>
    <recommendedName>
        <fullName evidence="4">Bromo domain-containing protein</fullName>
    </recommendedName>
</protein>
<feature type="compositionally biased region" description="Basic and acidic residues" evidence="3">
    <location>
        <begin position="653"/>
        <end position="664"/>
    </location>
</feature>
<feature type="compositionally biased region" description="Polar residues" evidence="3">
    <location>
        <begin position="275"/>
        <end position="287"/>
    </location>
</feature>
<dbReference type="GeneID" id="119723070"/>
<feature type="region of interest" description="Disordered" evidence="3">
    <location>
        <begin position="1215"/>
        <end position="1240"/>
    </location>
</feature>
<feature type="compositionally biased region" description="Basic and acidic residues" evidence="3">
    <location>
        <begin position="471"/>
        <end position="480"/>
    </location>
</feature>
<feature type="compositionally biased region" description="Polar residues" evidence="3">
    <location>
        <begin position="254"/>
        <end position="266"/>
    </location>
</feature>
<feature type="compositionally biased region" description="Low complexity" evidence="3">
    <location>
        <begin position="297"/>
        <end position="308"/>
    </location>
</feature>
<organism evidence="5 6">
    <name type="scientific">Patiria miniata</name>
    <name type="common">Bat star</name>
    <name type="synonym">Asterina miniata</name>
    <dbReference type="NCBI Taxonomy" id="46514"/>
    <lineage>
        <taxon>Eukaryota</taxon>
        <taxon>Metazoa</taxon>
        <taxon>Echinodermata</taxon>
        <taxon>Eleutherozoa</taxon>
        <taxon>Asterozoa</taxon>
        <taxon>Asteroidea</taxon>
        <taxon>Valvatacea</taxon>
        <taxon>Valvatida</taxon>
        <taxon>Asterinidae</taxon>
        <taxon>Patiria</taxon>
    </lineage>
</organism>
<feature type="compositionally biased region" description="Polar residues" evidence="3">
    <location>
        <begin position="900"/>
        <end position="912"/>
    </location>
</feature>
<feature type="domain" description="Bromo" evidence="4">
    <location>
        <begin position="703"/>
        <end position="773"/>
    </location>
</feature>